<dbReference type="InterPro" id="IPR001623">
    <property type="entry name" value="DnaJ_domain"/>
</dbReference>
<sequence length="213" mass="24970">MKDYYYFMGIPKDASEEEVRKAYRKLSLKYHPDKSKSDPFFENRFREVREAYTILIDKDRRTAYDHLLNLEQKKIPALPPRITSFHANKLRVIKGEEVMITWQTFNADVVKIHPFGLQKSYGEKRISITEFDEEGKFQLILNATNSVLNQTVASGISFREIVDLNKVLEKKDKEPRIDSAPADSEIQLPNYLKWGMVFLLILLFIIYEVCGRN</sequence>
<feature type="transmembrane region" description="Helical" evidence="2">
    <location>
        <begin position="191"/>
        <end position="210"/>
    </location>
</feature>
<evidence type="ECO:0000256" key="2">
    <source>
        <dbReference type="SAM" id="Phobius"/>
    </source>
</evidence>
<gene>
    <name evidence="4" type="ORF">GNY06_03845</name>
</gene>
<comment type="caution">
    <text evidence="4">The sequence shown here is derived from an EMBL/GenBank/DDBJ whole genome shotgun (WGS) entry which is preliminary data.</text>
</comment>
<accession>A0A845PSB8</accession>
<dbReference type="EMBL" id="JAAABJ010000336">
    <property type="protein sequence ID" value="NAW50555.1"/>
    <property type="molecule type" value="Genomic_DNA"/>
</dbReference>
<dbReference type="Gene3D" id="1.10.287.110">
    <property type="entry name" value="DnaJ domain"/>
    <property type="match status" value="1"/>
</dbReference>
<dbReference type="GO" id="GO:0051087">
    <property type="term" value="F:protein-folding chaperone binding"/>
    <property type="evidence" value="ECO:0007669"/>
    <property type="project" value="TreeGrafter"/>
</dbReference>
<dbReference type="PROSITE" id="PS50076">
    <property type="entry name" value="DNAJ_2"/>
    <property type="match status" value="1"/>
</dbReference>
<dbReference type="SMART" id="SM00271">
    <property type="entry name" value="DnaJ"/>
    <property type="match status" value="1"/>
</dbReference>
<evidence type="ECO:0000256" key="1">
    <source>
        <dbReference type="ARBA" id="ARBA00023186"/>
    </source>
</evidence>
<evidence type="ECO:0000259" key="3">
    <source>
        <dbReference type="PROSITE" id="PS50076"/>
    </source>
</evidence>
<organism evidence="4 5">
    <name type="scientific">Elizabethkingia argenteiflava</name>
    <dbReference type="NCBI Taxonomy" id="2681556"/>
    <lineage>
        <taxon>Bacteria</taxon>
        <taxon>Pseudomonadati</taxon>
        <taxon>Bacteroidota</taxon>
        <taxon>Flavobacteriia</taxon>
        <taxon>Flavobacteriales</taxon>
        <taxon>Weeksellaceae</taxon>
        <taxon>Elizabethkingia</taxon>
    </lineage>
</organism>
<dbReference type="SUPFAM" id="SSF46565">
    <property type="entry name" value="Chaperone J-domain"/>
    <property type="match status" value="1"/>
</dbReference>
<dbReference type="GO" id="GO:0036503">
    <property type="term" value="P:ERAD pathway"/>
    <property type="evidence" value="ECO:0007669"/>
    <property type="project" value="TreeGrafter"/>
</dbReference>
<dbReference type="AlphaFoldDB" id="A0A845PSB8"/>
<proteinExistence type="predicted"/>
<dbReference type="InterPro" id="IPR051948">
    <property type="entry name" value="Hsp70_co-chaperone_J-domain"/>
</dbReference>
<dbReference type="InterPro" id="IPR036869">
    <property type="entry name" value="J_dom_sf"/>
</dbReference>
<dbReference type="PANTHER" id="PTHR44360:SF1">
    <property type="entry name" value="DNAJ HOMOLOG SUBFAMILY B MEMBER 9"/>
    <property type="match status" value="1"/>
</dbReference>
<dbReference type="Proteomes" id="UP000553459">
    <property type="component" value="Unassembled WGS sequence"/>
</dbReference>
<feature type="domain" description="J" evidence="3">
    <location>
        <begin position="3"/>
        <end position="68"/>
    </location>
</feature>
<dbReference type="PANTHER" id="PTHR44360">
    <property type="entry name" value="DNAJ HOMOLOG SUBFAMILY B MEMBER 9"/>
    <property type="match status" value="1"/>
</dbReference>
<dbReference type="RefSeq" id="WP_166518893.1">
    <property type="nucleotide sequence ID" value="NZ_JAAABJ010000336.1"/>
</dbReference>
<protein>
    <submittedName>
        <fullName evidence="4">DnaJ domain-containing protein</fullName>
    </submittedName>
</protein>
<evidence type="ECO:0000313" key="5">
    <source>
        <dbReference type="Proteomes" id="UP000553459"/>
    </source>
</evidence>
<dbReference type="CDD" id="cd06257">
    <property type="entry name" value="DnaJ"/>
    <property type="match status" value="1"/>
</dbReference>
<keyword evidence="5" id="KW-1185">Reference proteome</keyword>
<reference evidence="4 5" key="1">
    <citation type="submission" date="2019-11" db="EMBL/GenBank/DDBJ databases">
        <title>Characterization of Elizabethkingia argenteiflava sp. nov., isolated from inner surface of Soybean Pods.</title>
        <authorList>
            <person name="Mo S."/>
        </authorList>
    </citation>
    <scope>NUCLEOTIDE SEQUENCE [LARGE SCALE GENOMIC DNA]</scope>
    <source>
        <strain evidence="4 5">YB22</strain>
    </source>
</reference>
<name>A0A845PSB8_9FLAO</name>
<keyword evidence="2" id="KW-0472">Membrane</keyword>
<dbReference type="PRINTS" id="PR00625">
    <property type="entry name" value="JDOMAIN"/>
</dbReference>
<evidence type="ECO:0000313" key="4">
    <source>
        <dbReference type="EMBL" id="NAW50555.1"/>
    </source>
</evidence>
<keyword evidence="2" id="KW-1133">Transmembrane helix</keyword>
<keyword evidence="1" id="KW-0143">Chaperone</keyword>
<keyword evidence="2" id="KW-0812">Transmembrane</keyword>
<dbReference type="Pfam" id="PF00226">
    <property type="entry name" value="DnaJ"/>
    <property type="match status" value="1"/>
</dbReference>
<dbReference type="GO" id="GO:0051787">
    <property type="term" value="F:misfolded protein binding"/>
    <property type="evidence" value="ECO:0007669"/>
    <property type="project" value="TreeGrafter"/>
</dbReference>